<dbReference type="Proteomes" id="UP000827872">
    <property type="component" value="Linkage Group LG01"/>
</dbReference>
<evidence type="ECO:0000313" key="1">
    <source>
        <dbReference type="EMBL" id="KAH8017962.1"/>
    </source>
</evidence>
<comment type="caution">
    <text evidence="1">The sequence shown here is derived from an EMBL/GenBank/DDBJ whole genome shotgun (WGS) entry which is preliminary data.</text>
</comment>
<accession>A0ACB8GED9</accession>
<proteinExistence type="predicted"/>
<reference evidence="1" key="1">
    <citation type="submission" date="2021-08" db="EMBL/GenBank/DDBJ databases">
        <title>The first chromosome-level gecko genome reveals the dynamic sex chromosomes of Neotropical dwarf geckos (Sphaerodactylidae: Sphaerodactylus).</title>
        <authorList>
            <person name="Pinto B.J."/>
            <person name="Keating S.E."/>
            <person name="Gamble T."/>
        </authorList>
    </citation>
    <scope>NUCLEOTIDE SEQUENCE</scope>
    <source>
        <strain evidence="1">TG3544</strain>
    </source>
</reference>
<sequence length="491" mass="55341">MLARRRPYSSNFNLCALTTSPPFVYHSRRLGGAKAFWKHMEDHEVDFVFEQLLKVILTLKQKIKDGTATEEEYFKALALVTQADLKDILPLPNVNRVEEDTQTCEPGLQPSQSAETTGSPEDNFTLTAKGSAVKEVTSPRSTRDPAEAAEAPSRLPFQPHTCSQECLVKRPWSCYKGGNPLNLPLLCHFRRMHAKADLPSKKQDVVYKAPCGRSLRNFEEVQDYLLQTECDFLFLDHFSFNTYVQVFRNFPRRKGLVFDYDISKGAEATPVSFCNELDRERLPYFKYRRTSWPRGVFLNNLSSTFLASCDCTDGCRDETKCACQILTLKSCKENSASPGRESLYGYKYKRLDEPISSGIYECSLACGCDKARCQNRVVQHGLQVQLQVFNTEKKGWGVRCLDNIDKGTFVCTYAGRLMSRAEPRPEEGAKEKNTESPDPRNTLSSKKRKVDSLCSDSEIEFVQTSKDTAGGKHKVSSAEAGDPPDGPIKSR</sequence>
<keyword evidence="2" id="KW-1185">Reference proteome</keyword>
<dbReference type="EMBL" id="CM037614">
    <property type="protein sequence ID" value="KAH8017962.1"/>
    <property type="molecule type" value="Genomic_DNA"/>
</dbReference>
<protein>
    <submittedName>
        <fullName evidence="1">Uncharacterized protein</fullName>
    </submittedName>
</protein>
<name>A0ACB8GED9_9SAUR</name>
<organism evidence="1 2">
    <name type="scientific">Sphaerodactylus townsendi</name>
    <dbReference type="NCBI Taxonomy" id="933632"/>
    <lineage>
        <taxon>Eukaryota</taxon>
        <taxon>Metazoa</taxon>
        <taxon>Chordata</taxon>
        <taxon>Craniata</taxon>
        <taxon>Vertebrata</taxon>
        <taxon>Euteleostomi</taxon>
        <taxon>Lepidosauria</taxon>
        <taxon>Squamata</taxon>
        <taxon>Bifurcata</taxon>
        <taxon>Gekkota</taxon>
        <taxon>Sphaerodactylidae</taxon>
        <taxon>Sphaerodactylus</taxon>
    </lineage>
</organism>
<evidence type="ECO:0000313" key="2">
    <source>
        <dbReference type="Proteomes" id="UP000827872"/>
    </source>
</evidence>
<gene>
    <name evidence="1" type="ORF">K3G42_033366</name>
</gene>